<keyword evidence="3" id="KW-1185">Reference proteome</keyword>
<evidence type="ECO:0000313" key="2">
    <source>
        <dbReference type="EMBL" id="OEL13452.1"/>
    </source>
</evidence>
<dbReference type="EMBL" id="LWDX02073344">
    <property type="protein sequence ID" value="OEL13452.1"/>
    <property type="molecule type" value="Genomic_DNA"/>
</dbReference>
<evidence type="ECO:0000256" key="1">
    <source>
        <dbReference type="SAM" id="MobiDB-lite"/>
    </source>
</evidence>
<name>A0A1E5UKP4_9POAL</name>
<comment type="caution">
    <text evidence="2">The sequence shown here is derived from an EMBL/GenBank/DDBJ whole genome shotgun (WGS) entry which is preliminary data.</text>
</comment>
<feature type="non-terminal residue" evidence="2">
    <location>
        <position position="1"/>
    </location>
</feature>
<sequence length="41" mass="3877">LRTEPAPMASAKRRGPAGGPPGAEACSMCVGGGGPAVRVVG</sequence>
<dbReference type="AlphaFoldDB" id="A0A1E5UKP4"/>
<gene>
    <name evidence="2" type="ORF">BAE44_0025529</name>
</gene>
<accession>A0A1E5UKP4</accession>
<feature type="region of interest" description="Disordered" evidence="1">
    <location>
        <begin position="1"/>
        <end position="22"/>
    </location>
</feature>
<proteinExistence type="predicted"/>
<protein>
    <submittedName>
        <fullName evidence="2">Uncharacterized protein</fullName>
    </submittedName>
</protein>
<dbReference type="Proteomes" id="UP000095767">
    <property type="component" value="Unassembled WGS sequence"/>
</dbReference>
<organism evidence="2 3">
    <name type="scientific">Dichanthelium oligosanthes</name>
    <dbReference type="NCBI Taxonomy" id="888268"/>
    <lineage>
        <taxon>Eukaryota</taxon>
        <taxon>Viridiplantae</taxon>
        <taxon>Streptophyta</taxon>
        <taxon>Embryophyta</taxon>
        <taxon>Tracheophyta</taxon>
        <taxon>Spermatophyta</taxon>
        <taxon>Magnoliopsida</taxon>
        <taxon>Liliopsida</taxon>
        <taxon>Poales</taxon>
        <taxon>Poaceae</taxon>
        <taxon>PACMAD clade</taxon>
        <taxon>Panicoideae</taxon>
        <taxon>Panicodae</taxon>
        <taxon>Paniceae</taxon>
        <taxon>Dichantheliinae</taxon>
        <taxon>Dichanthelium</taxon>
    </lineage>
</organism>
<reference evidence="2 3" key="1">
    <citation type="submission" date="2016-09" db="EMBL/GenBank/DDBJ databases">
        <title>The draft genome of Dichanthelium oligosanthes: A C3 panicoid grass species.</title>
        <authorList>
            <person name="Studer A.J."/>
            <person name="Schnable J.C."/>
            <person name="Brutnell T.P."/>
        </authorList>
    </citation>
    <scope>NUCLEOTIDE SEQUENCE [LARGE SCALE GENOMIC DNA]</scope>
    <source>
        <strain evidence="3">cv. Kellogg 1175</strain>
        <tissue evidence="2">Leaf</tissue>
    </source>
</reference>
<evidence type="ECO:0000313" key="3">
    <source>
        <dbReference type="Proteomes" id="UP000095767"/>
    </source>
</evidence>